<dbReference type="Proteomes" id="UP000177057">
    <property type="component" value="Unassembled WGS sequence"/>
</dbReference>
<dbReference type="AlphaFoldDB" id="A0A1F5N0Z8"/>
<comment type="caution">
    <text evidence="1">The sequence shown here is derived from an EMBL/GenBank/DDBJ whole genome shotgun (WGS) entry which is preliminary data.</text>
</comment>
<reference evidence="1 2" key="1">
    <citation type="journal article" date="2016" name="Nat. Commun.">
        <title>Thousands of microbial genomes shed light on interconnected biogeochemical processes in an aquifer system.</title>
        <authorList>
            <person name="Anantharaman K."/>
            <person name="Brown C.T."/>
            <person name="Hug L.A."/>
            <person name="Sharon I."/>
            <person name="Castelle C.J."/>
            <person name="Probst A.J."/>
            <person name="Thomas B.C."/>
            <person name="Singh A."/>
            <person name="Wilkins M.J."/>
            <person name="Karaoz U."/>
            <person name="Brodie E.L."/>
            <person name="Williams K.H."/>
            <person name="Hubbard S.S."/>
            <person name="Banfield J.F."/>
        </authorList>
    </citation>
    <scope>NUCLEOTIDE SEQUENCE [LARGE SCALE GENOMIC DNA]</scope>
</reference>
<name>A0A1F5N0Z8_9BACT</name>
<organism evidence="1 2">
    <name type="scientific">Candidatus Daviesbacteria bacterium RIFCSPLOWO2_02_FULL_38_15</name>
    <dbReference type="NCBI Taxonomy" id="1797794"/>
    <lineage>
        <taxon>Bacteria</taxon>
        <taxon>Candidatus Daviesiibacteriota</taxon>
    </lineage>
</organism>
<sequence length="226" mass="25386">MSRLEINIPDWDQLVNPIVRAWESEEAQRAVEEKRLVGIQSARELATAKEVKTMLEATRTQTWDLLNGFNPKELLEGLNRSRGVWRHMGTIQGIEFNPKSVAYHLDFAFPNLTFYPGSSGGEGDPKLASYIVGTRSTSLRIGVVHSKEKRIGGDYDNSLHWENNQNFQGEGYGLYVYNSDANLNSVEGADTFKDVQPNLGYMVANSIHKGRSSKWADITPLILNNL</sequence>
<dbReference type="EMBL" id="MFDV01000020">
    <property type="protein sequence ID" value="OGE71316.1"/>
    <property type="molecule type" value="Genomic_DNA"/>
</dbReference>
<evidence type="ECO:0000313" key="1">
    <source>
        <dbReference type="EMBL" id="OGE71316.1"/>
    </source>
</evidence>
<gene>
    <name evidence="1" type="ORF">A3H40_03735</name>
</gene>
<protein>
    <submittedName>
        <fullName evidence="1">Uncharacterized protein</fullName>
    </submittedName>
</protein>
<accession>A0A1F5N0Z8</accession>
<evidence type="ECO:0000313" key="2">
    <source>
        <dbReference type="Proteomes" id="UP000177057"/>
    </source>
</evidence>
<proteinExistence type="predicted"/>